<proteinExistence type="predicted"/>
<sequence length="94" mass="10003">MNFKTPALIAALTLTATASFAASDDNNLLDNYLDAQAHAKALSAQLETMGVESNPAVEFNSPVTLSQKLDAYQDKIDSLQAQFDAHSTSVTQAN</sequence>
<evidence type="ECO:0000313" key="3">
    <source>
        <dbReference type="Proteomes" id="UP000182769"/>
    </source>
</evidence>
<dbReference type="RefSeq" id="WP_055463164.1">
    <property type="nucleotide sequence ID" value="NZ_CYHG01000006.1"/>
</dbReference>
<evidence type="ECO:0000256" key="1">
    <source>
        <dbReference type="SAM" id="SignalP"/>
    </source>
</evidence>
<name>A0A0K6IM96_9GAMM</name>
<feature type="chain" id="PRO_5005505444" evidence="1">
    <location>
        <begin position="22"/>
        <end position="94"/>
    </location>
</feature>
<gene>
    <name evidence="2" type="ORF">Ga0061065_10629</name>
</gene>
<dbReference type="Proteomes" id="UP000182769">
    <property type="component" value="Unassembled WGS sequence"/>
</dbReference>
<reference evidence="3" key="1">
    <citation type="submission" date="2015-08" db="EMBL/GenBank/DDBJ databases">
        <authorList>
            <person name="Varghese N."/>
        </authorList>
    </citation>
    <scope>NUCLEOTIDE SEQUENCE [LARGE SCALE GENOMIC DNA]</scope>
    <source>
        <strain evidence="3">JCM 18476</strain>
    </source>
</reference>
<protein>
    <submittedName>
        <fullName evidence="2">Uncharacterized protein</fullName>
    </submittedName>
</protein>
<dbReference type="AlphaFoldDB" id="A0A0K6IM96"/>
<dbReference type="EMBL" id="CYHG01000006">
    <property type="protein sequence ID" value="CUB04211.1"/>
    <property type="molecule type" value="Genomic_DNA"/>
</dbReference>
<feature type="signal peptide" evidence="1">
    <location>
        <begin position="1"/>
        <end position="21"/>
    </location>
</feature>
<organism evidence="2 3">
    <name type="scientific">Marinomonas fungiae</name>
    <dbReference type="NCBI Taxonomy" id="1137284"/>
    <lineage>
        <taxon>Bacteria</taxon>
        <taxon>Pseudomonadati</taxon>
        <taxon>Pseudomonadota</taxon>
        <taxon>Gammaproteobacteria</taxon>
        <taxon>Oceanospirillales</taxon>
        <taxon>Oceanospirillaceae</taxon>
        <taxon>Marinomonas</taxon>
    </lineage>
</organism>
<accession>A0A0K6IM96</accession>
<evidence type="ECO:0000313" key="2">
    <source>
        <dbReference type="EMBL" id="CUB04211.1"/>
    </source>
</evidence>
<keyword evidence="3" id="KW-1185">Reference proteome</keyword>
<dbReference type="OrthoDB" id="6106686at2"/>
<keyword evidence="1" id="KW-0732">Signal</keyword>